<evidence type="ECO:0000313" key="7">
    <source>
        <dbReference type="Proteomes" id="UP001239994"/>
    </source>
</evidence>
<feature type="region of interest" description="Disordered" evidence="4">
    <location>
        <begin position="342"/>
        <end position="366"/>
    </location>
</feature>
<name>A0AAD8Z5Y2_9TELE</name>
<dbReference type="Pfam" id="PF00030">
    <property type="entry name" value="Crystall"/>
    <property type="match status" value="1"/>
</dbReference>
<keyword evidence="2" id="KW-0273">Eye lens protein</keyword>
<gene>
    <name evidence="6" type="ORF">P4O66_001922</name>
</gene>
<dbReference type="GO" id="GO:0007601">
    <property type="term" value="P:visual perception"/>
    <property type="evidence" value="ECO:0007669"/>
    <property type="project" value="TreeGrafter"/>
</dbReference>
<feature type="region of interest" description="Disordered" evidence="4">
    <location>
        <begin position="1"/>
        <end position="57"/>
    </location>
</feature>
<dbReference type="PANTHER" id="PTHR11818">
    <property type="entry name" value="BETA/GAMMA CRYSTALLIN"/>
    <property type="match status" value="1"/>
</dbReference>
<dbReference type="GO" id="GO:0005212">
    <property type="term" value="F:structural constituent of eye lens"/>
    <property type="evidence" value="ECO:0007669"/>
    <property type="project" value="UniProtKB-KW"/>
</dbReference>
<dbReference type="AlphaFoldDB" id="A0AAD8Z5Y2"/>
<reference evidence="6" key="1">
    <citation type="submission" date="2023-03" db="EMBL/GenBank/DDBJ databases">
        <title>Electrophorus voltai genome.</title>
        <authorList>
            <person name="Bian C."/>
        </authorList>
    </citation>
    <scope>NUCLEOTIDE SEQUENCE</scope>
    <source>
        <strain evidence="6">CB-2022</strain>
        <tissue evidence="6">Muscle</tissue>
    </source>
</reference>
<protein>
    <recommendedName>
        <fullName evidence="5">Beta/gamma crystallin 'Greek key' domain-containing protein</fullName>
    </recommendedName>
</protein>
<dbReference type="InterPro" id="IPR050252">
    <property type="entry name" value="Beta/Gamma-Crystallin"/>
</dbReference>
<dbReference type="PANTHER" id="PTHR11818:SF62">
    <property type="entry name" value="CRYGM2B PROTEIN-RELATED"/>
    <property type="match status" value="1"/>
</dbReference>
<evidence type="ECO:0000256" key="3">
    <source>
        <dbReference type="ARBA" id="ARBA00022737"/>
    </source>
</evidence>
<keyword evidence="3" id="KW-0677">Repeat</keyword>
<comment type="caution">
    <text evidence="6">The sequence shown here is derived from an EMBL/GenBank/DDBJ whole genome shotgun (WGS) entry which is preliminary data.</text>
</comment>
<evidence type="ECO:0000259" key="5">
    <source>
        <dbReference type="SMART" id="SM00247"/>
    </source>
</evidence>
<evidence type="ECO:0000256" key="4">
    <source>
        <dbReference type="SAM" id="MobiDB-lite"/>
    </source>
</evidence>
<evidence type="ECO:0000313" key="6">
    <source>
        <dbReference type="EMBL" id="KAK1792144.1"/>
    </source>
</evidence>
<dbReference type="GO" id="GO:0002088">
    <property type="term" value="P:lens development in camera-type eye"/>
    <property type="evidence" value="ECO:0007669"/>
    <property type="project" value="TreeGrafter"/>
</dbReference>
<feature type="compositionally biased region" description="Basic and acidic residues" evidence="4">
    <location>
        <begin position="1"/>
        <end position="13"/>
    </location>
</feature>
<dbReference type="Proteomes" id="UP001239994">
    <property type="component" value="Unassembled WGS sequence"/>
</dbReference>
<dbReference type="EMBL" id="JAROKS010000019">
    <property type="protein sequence ID" value="KAK1792144.1"/>
    <property type="molecule type" value="Genomic_DNA"/>
</dbReference>
<dbReference type="InterPro" id="IPR001064">
    <property type="entry name" value="Beta/gamma_crystallin"/>
</dbReference>
<evidence type="ECO:0000256" key="2">
    <source>
        <dbReference type="ARBA" id="ARBA00022613"/>
    </source>
</evidence>
<organism evidence="6 7">
    <name type="scientific">Electrophorus voltai</name>
    <dbReference type="NCBI Taxonomy" id="2609070"/>
    <lineage>
        <taxon>Eukaryota</taxon>
        <taxon>Metazoa</taxon>
        <taxon>Chordata</taxon>
        <taxon>Craniata</taxon>
        <taxon>Vertebrata</taxon>
        <taxon>Euteleostomi</taxon>
        <taxon>Actinopterygii</taxon>
        <taxon>Neopterygii</taxon>
        <taxon>Teleostei</taxon>
        <taxon>Ostariophysi</taxon>
        <taxon>Gymnotiformes</taxon>
        <taxon>Gymnotoidei</taxon>
        <taxon>Gymnotidae</taxon>
        <taxon>Electrophorus</taxon>
    </lineage>
</organism>
<dbReference type="SMART" id="SM00247">
    <property type="entry name" value="XTALbg"/>
    <property type="match status" value="1"/>
</dbReference>
<dbReference type="FunFam" id="2.60.20.10:FF:000003">
    <property type="entry name" value="Crystallin gamma S"/>
    <property type="match status" value="1"/>
</dbReference>
<keyword evidence="7" id="KW-1185">Reference proteome</keyword>
<sequence>MRQGDRTPHEAGRQDPTTRQGDRTPQPGRETGPHNQAGRQDPTAGRETGPHTSSYVSWRLTSQDSRYKTRFETRVTRLALRDSRYETRVTRLALRDSRYETHDTRRVLRLALRDSRYETHDTRLARVISAGGQSVCRTPSRSLGDASYLTRGPWHRGSYRMRIYDRENIMGQMMEMTDDCDFFTDHYRCSGGCMSCRVMDEHCLVYEHSHYRGRMWNFSPGENRNFRNWGGMNFVRMRCIMDSCLDRRGKEGRGRKSPAHKAGSWLASARTLFMQEHREPIRKRQADRGYMSALHYGRARQDLLPSSVRVWGEKYIRSSRGCPHTGGTSPADPRNIIGHLRLEKYSPGKSYDTTQDPRAPRRPLEDLNSKEKQLVYVSTQHPWPLVAMARTLHLTHTSLSRLTLHNRDKYLYAERGSYHGRGRRAQK</sequence>
<dbReference type="Gene3D" id="2.60.20.10">
    <property type="entry name" value="Crystallins"/>
    <property type="match status" value="1"/>
</dbReference>
<dbReference type="InterPro" id="IPR011024">
    <property type="entry name" value="G_crystallin-like"/>
</dbReference>
<accession>A0AAD8Z5Y2</accession>
<dbReference type="PRINTS" id="PR01367">
    <property type="entry name" value="BGCRYSTALLIN"/>
</dbReference>
<proteinExistence type="inferred from homology"/>
<dbReference type="SUPFAM" id="SSF49695">
    <property type="entry name" value="gamma-Crystallin-like"/>
    <property type="match status" value="1"/>
</dbReference>
<comment type="similarity">
    <text evidence="1">Belongs to the beta/gamma-crystallin family.</text>
</comment>
<feature type="domain" description="Beta/gamma crystallin 'Greek key'" evidence="5">
    <location>
        <begin position="160"/>
        <end position="240"/>
    </location>
</feature>
<evidence type="ECO:0000256" key="1">
    <source>
        <dbReference type="ARBA" id="ARBA00009646"/>
    </source>
</evidence>